<keyword evidence="2" id="KW-1185">Reference proteome</keyword>
<sequence length="95" mass="10892">MFLLSGRYLPDATTRMLQGDFFFLITGHLAPGPGDESIVRMVLRAREMFSHYIFFIYIYKYTLSRTSMFPSGGCSKGTDSLLEEIETKVDHENPK</sequence>
<dbReference type="Proteomes" id="UP000499080">
    <property type="component" value="Unassembled WGS sequence"/>
</dbReference>
<dbReference type="AlphaFoldDB" id="A0A4Y2B2H6"/>
<protein>
    <submittedName>
        <fullName evidence="1">Uncharacterized protein</fullName>
    </submittedName>
</protein>
<evidence type="ECO:0000313" key="2">
    <source>
        <dbReference type="Proteomes" id="UP000499080"/>
    </source>
</evidence>
<accession>A0A4Y2B2H6</accession>
<evidence type="ECO:0000313" key="1">
    <source>
        <dbReference type="EMBL" id="GBL86531.1"/>
    </source>
</evidence>
<name>A0A4Y2B2H6_ARAVE</name>
<reference evidence="1 2" key="1">
    <citation type="journal article" date="2019" name="Sci. Rep.">
        <title>Orb-weaving spider Araneus ventricosus genome elucidates the spidroin gene catalogue.</title>
        <authorList>
            <person name="Kono N."/>
            <person name="Nakamura H."/>
            <person name="Ohtoshi R."/>
            <person name="Moran D.A.P."/>
            <person name="Shinohara A."/>
            <person name="Yoshida Y."/>
            <person name="Fujiwara M."/>
            <person name="Mori M."/>
            <person name="Tomita M."/>
            <person name="Arakawa K."/>
        </authorList>
    </citation>
    <scope>NUCLEOTIDE SEQUENCE [LARGE SCALE GENOMIC DNA]</scope>
</reference>
<organism evidence="1 2">
    <name type="scientific">Araneus ventricosus</name>
    <name type="common">Orbweaver spider</name>
    <name type="synonym">Epeira ventricosa</name>
    <dbReference type="NCBI Taxonomy" id="182803"/>
    <lineage>
        <taxon>Eukaryota</taxon>
        <taxon>Metazoa</taxon>
        <taxon>Ecdysozoa</taxon>
        <taxon>Arthropoda</taxon>
        <taxon>Chelicerata</taxon>
        <taxon>Arachnida</taxon>
        <taxon>Araneae</taxon>
        <taxon>Araneomorphae</taxon>
        <taxon>Entelegynae</taxon>
        <taxon>Araneoidea</taxon>
        <taxon>Araneidae</taxon>
        <taxon>Araneus</taxon>
    </lineage>
</organism>
<proteinExistence type="predicted"/>
<comment type="caution">
    <text evidence="1">The sequence shown here is derived from an EMBL/GenBank/DDBJ whole genome shotgun (WGS) entry which is preliminary data.</text>
</comment>
<gene>
    <name evidence="1" type="ORF">AVEN_271899_1</name>
</gene>
<dbReference type="EMBL" id="BGPR01082289">
    <property type="protein sequence ID" value="GBL86531.1"/>
    <property type="molecule type" value="Genomic_DNA"/>
</dbReference>